<dbReference type="AlphaFoldDB" id="A0A422NXT3"/>
<dbReference type="Proteomes" id="UP000283634">
    <property type="component" value="Unassembled WGS sequence"/>
</dbReference>
<evidence type="ECO:0000313" key="1">
    <source>
        <dbReference type="EMBL" id="RNF10214.1"/>
    </source>
</evidence>
<protein>
    <submittedName>
        <fullName evidence="1">Uncharacterized protein</fullName>
    </submittedName>
</protein>
<dbReference type="RefSeq" id="XP_029241416.1">
    <property type="nucleotide sequence ID" value="XM_029378686.1"/>
</dbReference>
<dbReference type="GeneID" id="40325586"/>
<proteinExistence type="predicted"/>
<dbReference type="EMBL" id="MKGL01000035">
    <property type="protein sequence ID" value="RNF10214.1"/>
    <property type="molecule type" value="Genomic_DNA"/>
</dbReference>
<name>A0A422NXT3_TRYRA</name>
<sequence length="163" mass="18318">MVGFFPLSDALVSSLTKQVAPLNCNGPNSVGKDGARRSAGTIERLYSLKRHLIEYVAFYSFKPVKVCAGDLLSFIYAGESTDIENEIEWLRTVSSQLIRRLCRIAREMRIESRQQKTLTGVSAAIDDSTKKSQRENIPQQVPCLVSLLNRMRDNNLVAHEFVI</sequence>
<dbReference type="OrthoDB" id="244784at2759"/>
<accession>A0A422NXT3</accession>
<comment type="caution">
    <text evidence="1">The sequence shown here is derived from an EMBL/GenBank/DDBJ whole genome shotgun (WGS) entry which is preliminary data.</text>
</comment>
<organism evidence="1 2">
    <name type="scientific">Trypanosoma rangeli</name>
    <dbReference type="NCBI Taxonomy" id="5698"/>
    <lineage>
        <taxon>Eukaryota</taxon>
        <taxon>Discoba</taxon>
        <taxon>Euglenozoa</taxon>
        <taxon>Kinetoplastea</taxon>
        <taxon>Metakinetoplastina</taxon>
        <taxon>Trypanosomatida</taxon>
        <taxon>Trypanosomatidae</taxon>
        <taxon>Trypanosoma</taxon>
        <taxon>Herpetosoma</taxon>
    </lineage>
</organism>
<keyword evidence="2" id="KW-1185">Reference proteome</keyword>
<gene>
    <name evidence="1" type="ORF">TraAM80_01653</name>
</gene>
<evidence type="ECO:0000313" key="2">
    <source>
        <dbReference type="Proteomes" id="UP000283634"/>
    </source>
</evidence>
<reference evidence="1 2" key="1">
    <citation type="journal article" date="2018" name="BMC Genomics">
        <title>Genomic comparison of Trypanosoma conorhini and Trypanosoma rangeli to Trypanosoma cruzi strains of high and low virulence.</title>
        <authorList>
            <person name="Bradwell K.R."/>
            <person name="Koparde V.N."/>
            <person name="Matveyev A.V."/>
            <person name="Serrano M.G."/>
            <person name="Alves J.M."/>
            <person name="Parikh H."/>
            <person name="Huang B."/>
            <person name="Lee V."/>
            <person name="Espinosa-Alvarez O."/>
            <person name="Ortiz P.A."/>
            <person name="Costa-Martins A.G."/>
            <person name="Teixeira M.M."/>
            <person name="Buck G.A."/>
        </authorList>
    </citation>
    <scope>NUCLEOTIDE SEQUENCE [LARGE SCALE GENOMIC DNA]</scope>
    <source>
        <strain evidence="1 2">AM80</strain>
    </source>
</reference>